<dbReference type="InterPro" id="IPR036291">
    <property type="entry name" value="NAD(P)-bd_dom_sf"/>
</dbReference>
<reference evidence="7" key="2">
    <citation type="submission" date="2019-10" db="EMBL/GenBank/DDBJ databases">
        <authorList>
            <consortium name="NCBI Genome Project"/>
        </authorList>
    </citation>
    <scope>NUCLEOTIDE SEQUENCE</scope>
    <source>
        <strain evidence="7">NI907</strain>
    </source>
</reference>
<dbReference type="InterPro" id="IPR036736">
    <property type="entry name" value="ACP-like_sf"/>
</dbReference>
<name>A0A6P8AW70_PYRGI</name>
<dbReference type="Pfam" id="PF07993">
    <property type="entry name" value="NAD_binding_4"/>
    <property type="match status" value="1"/>
</dbReference>
<dbReference type="InterPro" id="IPR051414">
    <property type="entry name" value="Adenylate-forming_Reductase"/>
</dbReference>
<dbReference type="PROSITE" id="PS00455">
    <property type="entry name" value="AMP_BINDING"/>
    <property type="match status" value="1"/>
</dbReference>
<evidence type="ECO:0000256" key="3">
    <source>
        <dbReference type="SAM" id="MobiDB-lite"/>
    </source>
</evidence>
<feature type="domain" description="Thioester reductase (TE)" evidence="5">
    <location>
        <begin position="749"/>
        <end position="983"/>
    </location>
</feature>
<feature type="compositionally biased region" description="Polar residues" evidence="3">
    <location>
        <begin position="74"/>
        <end position="87"/>
    </location>
</feature>
<reference evidence="6 7" key="1">
    <citation type="journal article" date="2019" name="Mol. Biol. Evol.">
        <title>Blast fungal genomes show frequent chromosomal changes, gene gains and losses, and effector gene turnover.</title>
        <authorList>
            <person name="Gomez Luciano L.B."/>
            <person name="Jason Tsai I."/>
            <person name="Chuma I."/>
            <person name="Tosa Y."/>
            <person name="Chen Y.H."/>
            <person name="Li J.Y."/>
            <person name="Li M.Y."/>
            <person name="Jade Lu M.Y."/>
            <person name="Nakayashiki H."/>
            <person name="Li W.H."/>
        </authorList>
    </citation>
    <scope>NUCLEOTIDE SEQUENCE [LARGE SCALE GENOMIC DNA]</scope>
    <source>
        <strain evidence="6 7">NI907</strain>
    </source>
</reference>
<dbReference type="InterPro" id="IPR013120">
    <property type="entry name" value="FAR_NAD-bd"/>
</dbReference>
<evidence type="ECO:0000256" key="1">
    <source>
        <dbReference type="ARBA" id="ARBA00022450"/>
    </source>
</evidence>
<gene>
    <name evidence="7" type="ORF">PgNI_08956</name>
</gene>
<proteinExistence type="predicted"/>
<evidence type="ECO:0008006" key="8">
    <source>
        <dbReference type="Google" id="ProtNLM"/>
    </source>
</evidence>
<dbReference type="PANTHER" id="PTHR43439:SF2">
    <property type="entry name" value="ENZYME, PUTATIVE (JCVI)-RELATED"/>
    <property type="match status" value="1"/>
</dbReference>
<dbReference type="InterPro" id="IPR000873">
    <property type="entry name" value="AMP-dep_synth/lig_dom"/>
</dbReference>
<feature type="domain" description="AMP-dependent synthetase/ligase" evidence="4">
    <location>
        <begin position="104"/>
        <end position="377"/>
    </location>
</feature>
<evidence type="ECO:0000313" key="6">
    <source>
        <dbReference type="Proteomes" id="UP000515153"/>
    </source>
</evidence>
<dbReference type="Pfam" id="PF23562">
    <property type="entry name" value="AMP-binding_C_3"/>
    <property type="match status" value="1"/>
</dbReference>
<evidence type="ECO:0000259" key="5">
    <source>
        <dbReference type="Pfam" id="PF07993"/>
    </source>
</evidence>
<dbReference type="PROSITE" id="PS00012">
    <property type="entry name" value="PHOSPHOPANTETHEINE"/>
    <property type="match status" value="1"/>
</dbReference>
<dbReference type="Gene3D" id="1.10.1200.10">
    <property type="entry name" value="ACP-like"/>
    <property type="match status" value="1"/>
</dbReference>
<dbReference type="Proteomes" id="UP000515153">
    <property type="component" value="Chromosome V"/>
</dbReference>
<evidence type="ECO:0000256" key="2">
    <source>
        <dbReference type="ARBA" id="ARBA00022553"/>
    </source>
</evidence>
<feature type="region of interest" description="Disordered" evidence="3">
    <location>
        <begin position="74"/>
        <end position="94"/>
    </location>
</feature>
<keyword evidence="2" id="KW-0597">Phosphoprotein</keyword>
<accession>A0A6P8AW70</accession>
<dbReference type="KEGG" id="pgri:PgNI_08956"/>
<evidence type="ECO:0000259" key="4">
    <source>
        <dbReference type="Pfam" id="PF00501"/>
    </source>
</evidence>
<organism evidence="6 7">
    <name type="scientific">Pyricularia grisea</name>
    <name type="common">Crabgrass-specific blast fungus</name>
    <name type="synonym">Magnaporthe grisea</name>
    <dbReference type="NCBI Taxonomy" id="148305"/>
    <lineage>
        <taxon>Eukaryota</taxon>
        <taxon>Fungi</taxon>
        <taxon>Dikarya</taxon>
        <taxon>Ascomycota</taxon>
        <taxon>Pezizomycotina</taxon>
        <taxon>Sordariomycetes</taxon>
        <taxon>Sordariomycetidae</taxon>
        <taxon>Magnaporthales</taxon>
        <taxon>Pyriculariaceae</taxon>
        <taxon>Pyricularia</taxon>
    </lineage>
</organism>
<dbReference type="Pfam" id="PF00501">
    <property type="entry name" value="AMP-binding"/>
    <property type="match status" value="1"/>
</dbReference>
<dbReference type="GeneID" id="41963854"/>
<dbReference type="Gene3D" id="3.40.50.12780">
    <property type="entry name" value="N-terminal domain of ligase-like"/>
    <property type="match status" value="1"/>
</dbReference>
<reference evidence="7" key="3">
    <citation type="submission" date="2025-08" db="UniProtKB">
        <authorList>
            <consortium name="RefSeq"/>
        </authorList>
    </citation>
    <scope>IDENTIFICATION</scope>
    <source>
        <strain evidence="7">NI907</strain>
    </source>
</reference>
<dbReference type="AlphaFoldDB" id="A0A6P8AW70"/>
<dbReference type="SUPFAM" id="SSF51735">
    <property type="entry name" value="NAD(P)-binding Rossmann-fold domains"/>
    <property type="match status" value="1"/>
</dbReference>
<protein>
    <recommendedName>
        <fullName evidence="8">Carrier domain-containing protein</fullName>
    </recommendedName>
</protein>
<sequence>MSPALTIPYGKRLIPQVLDDLARTTPDKEMFSMPRSGNAEDGWKKLSYGQVAGAVDRVAGYLLEQKEDILSRCASSNSDGNIQTNGPGDSRAQDQFPTLAYLGQSDARYIIFAVACVKAGMKALFISPRNPKEAQLNLFNKTNCNVIFYDQEYEDTVQLWLDERPTMKGVRAQSVEEWIDGWGEGKGKKPPHVPYTKTFEEAEYDSFMVMHTSGSTGFPKPVFVRVGMLAVADSFHNAQEFMGSPTIFNVSMSARRMFNPMPLFHAAGLYVSMLRAIYFALPVVLGITSRPVTPQSVIDAVHYSDFDMAILPPAILEEMAYIPEAVDALRRLDYVLFGGGPLNPEAGDRLSVREGIRLLNMIGYTEAAPLTYHLQRDPKLWQWYIVDSESMGNKWVPFGDPTDEGEVYEHIIKRKDKNDPPGSQGIFYTFPDLQEYRTKDLYIKHPTLPNHWKYHGRADDVIVFSNGEKLNPVSIEEIVASHPDIRSALVVGAGRFQPALIVEPVSPELSPKNDEEADRFIERIWPVVEQANRVSVAHGRIAKELIMVASPHKPFPRAGKGTVQRPGAVKLYKIETDALYEKAGKETDGAADSIPIDVSSKAKLAESIRDLFEQLGEMNNKGKKLALDRDFFTAGVDSLQVLNAVRMIGRGFQAAGLPKPNPSVLAPRFIYAHPTAEKLASYLFDSVIHGQENGHANGHTNGHTNGSGPSHDIEVMKAQIEKYTRGLPTDPTLQKNKPAPATNDQTVILTGSTGALGSYMLDILQSSPSVSKIICLNRGDDSAARQKKANTERGLATSFPKVEFYNADLSRPDLGLDADVYNRLLQKVDRIVHNAWPVNFNMSIETFEPHVASARNFVDFCLKAAKNIHVVFVSSVGTADQWKGPGPFPERRVDDLTLPSGGYGRSKLVSSLILDEARERSGVSSAVVRVGQIAGPRGEKGVWNRQEWLPSIVASSLVLGALPASLGPMDDVNWTPTEDMAKLILEVAAILPAREGWKHENTAYFHGVNPRSSKWSELAPHVRDFYAGRIKEIVPIEKWVELLEQSASDTKNIEKNPAVKLLDFYQGLLQSHRLNFDMKRTCELSPTMANLEPVTPELMKNWCRQWEF</sequence>
<dbReference type="PANTHER" id="PTHR43439">
    <property type="entry name" value="PHENYLACETATE-COENZYME A LIGASE"/>
    <property type="match status" value="1"/>
</dbReference>
<dbReference type="SUPFAM" id="SSF56801">
    <property type="entry name" value="Acetyl-CoA synthetase-like"/>
    <property type="match status" value="1"/>
</dbReference>
<keyword evidence="6" id="KW-1185">Reference proteome</keyword>
<dbReference type="RefSeq" id="XP_030979132.1">
    <property type="nucleotide sequence ID" value="XM_031128946.1"/>
</dbReference>
<keyword evidence="1" id="KW-0596">Phosphopantetheine</keyword>
<dbReference type="InterPro" id="IPR006162">
    <property type="entry name" value="Ppantetheine_attach_site"/>
</dbReference>
<dbReference type="InterPro" id="IPR042099">
    <property type="entry name" value="ANL_N_sf"/>
</dbReference>
<dbReference type="Gene3D" id="3.40.50.720">
    <property type="entry name" value="NAD(P)-binding Rossmann-like Domain"/>
    <property type="match status" value="1"/>
</dbReference>
<evidence type="ECO:0000313" key="7">
    <source>
        <dbReference type="RefSeq" id="XP_030979132.1"/>
    </source>
</evidence>
<dbReference type="InterPro" id="IPR020845">
    <property type="entry name" value="AMP-binding_CS"/>
</dbReference>